<dbReference type="InterPro" id="IPR011545">
    <property type="entry name" value="DEAD/DEAH_box_helicase_dom"/>
</dbReference>
<comment type="catalytic activity">
    <reaction evidence="13">
        <text>Couples ATP hydrolysis with the unwinding of duplex DNA by translocating in the 3'-5' direction.</text>
        <dbReference type="EC" id="5.6.2.4"/>
    </reaction>
</comment>
<keyword evidence="24" id="KW-1185">Reference proteome</keyword>
<keyword evidence="12" id="KW-0539">Nucleus</keyword>
<evidence type="ECO:0000256" key="10">
    <source>
        <dbReference type="ARBA" id="ARBA00023125"/>
    </source>
</evidence>
<dbReference type="Proteomes" id="UP001152747">
    <property type="component" value="Unassembled WGS sequence"/>
</dbReference>
<protein>
    <recommendedName>
        <fullName evidence="18">Putative ATP-dependent DNA helicase Q1</fullName>
        <ecNumber evidence="14">5.6.2.4</ecNumber>
    </recommendedName>
    <alternativeName>
        <fullName evidence="16">DNA 3'-5' helicase Q1</fullName>
    </alternativeName>
</protein>
<evidence type="ECO:0000256" key="12">
    <source>
        <dbReference type="ARBA" id="ARBA00023242"/>
    </source>
</evidence>
<dbReference type="FunFam" id="3.40.50.300:FF:001544">
    <property type="entry name" value="ATP-dependent DNA helicase"/>
    <property type="match status" value="1"/>
</dbReference>
<dbReference type="Pfam" id="PF16124">
    <property type="entry name" value="RecQ_Zn_bind"/>
    <property type="match status" value="1"/>
</dbReference>
<dbReference type="EMBL" id="CANHGI010000003">
    <property type="protein sequence ID" value="CAI5444749.1"/>
    <property type="molecule type" value="Genomic_DNA"/>
</dbReference>
<name>A0A9P1IG85_9PELO</name>
<dbReference type="EC" id="5.6.2.4" evidence="14"/>
<evidence type="ECO:0000313" key="24">
    <source>
        <dbReference type="Proteomes" id="UP001152747"/>
    </source>
</evidence>
<keyword evidence="5" id="KW-0547">Nucleotide-binding</keyword>
<feature type="region of interest" description="Disordered" evidence="20">
    <location>
        <begin position="143"/>
        <end position="181"/>
    </location>
</feature>
<gene>
    <name evidence="23" type="ORF">CAMP_LOCUS7386</name>
</gene>
<evidence type="ECO:0000256" key="4">
    <source>
        <dbReference type="ARBA" id="ARBA00022723"/>
    </source>
</evidence>
<evidence type="ECO:0000259" key="21">
    <source>
        <dbReference type="PROSITE" id="PS51192"/>
    </source>
</evidence>
<evidence type="ECO:0000256" key="7">
    <source>
        <dbReference type="ARBA" id="ARBA00022806"/>
    </source>
</evidence>
<dbReference type="PANTHER" id="PTHR13710:SF105">
    <property type="entry name" value="ATP-DEPENDENT DNA HELICASE Q1"/>
    <property type="match status" value="1"/>
</dbReference>
<keyword evidence="9" id="KW-0067">ATP-binding</keyword>
<feature type="compositionally biased region" description="Acidic residues" evidence="20">
    <location>
        <begin position="146"/>
        <end position="169"/>
    </location>
</feature>
<dbReference type="CDD" id="cd18794">
    <property type="entry name" value="SF2_C_RecQ"/>
    <property type="match status" value="1"/>
</dbReference>
<dbReference type="Pfam" id="PF00270">
    <property type="entry name" value="DEAD"/>
    <property type="match status" value="1"/>
</dbReference>
<keyword evidence="7" id="KW-0347">Helicase</keyword>
<evidence type="ECO:0000256" key="11">
    <source>
        <dbReference type="ARBA" id="ARBA00023235"/>
    </source>
</evidence>
<dbReference type="NCBIfam" id="TIGR00614">
    <property type="entry name" value="recQ_fam"/>
    <property type="match status" value="1"/>
</dbReference>
<dbReference type="GO" id="GO:0046872">
    <property type="term" value="F:metal ion binding"/>
    <property type="evidence" value="ECO:0007669"/>
    <property type="project" value="UniProtKB-KW"/>
</dbReference>
<evidence type="ECO:0000256" key="3">
    <source>
        <dbReference type="ARBA" id="ARBA00005446"/>
    </source>
</evidence>
<evidence type="ECO:0000256" key="20">
    <source>
        <dbReference type="SAM" id="MobiDB-lite"/>
    </source>
</evidence>
<dbReference type="InterPro" id="IPR032284">
    <property type="entry name" value="RecQ_Zn-bd"/>
</dbReference>
<dbReference type="OrthoDB" id="10261556at2759"/>
<comment type="similarity">
    <text evidence="3">Belongs to the helicase family. RecQ subfamily.</text>
</comment>
<keyword evidence="6" id="KW-0378">Hydrolase</keyword>
<dbReference type="InterPro" id="IPR027417">
    <property type="entry name" value="P-loop_NTPase"/>
</dbReference>
<proteinExistence type="inferred from homology"/>
<evidence type="ECO:0000256" key="19">
    <source>
        <dbReference type="SAM" id="Coils"/>
    </source>
</evidence>
<evidence type="ECO:0000256" key="15">
    <source>
        <dbReference type="ARBA" id="ARBA00037616"/>
    </source>
</evidence>
<dbReference type="PROSITE" id="PS51192">
    <property type="entry name" value="HELICASE_ATP_BIND_1"/>
    <property type="match status" value="1"/>
</dbReference>
<comment type="catalytic activity">
    <reaction evidence="17">
        <text>ATP + H2O = ADP + phosphate + H(+)</text>
        <dbReference type="Rhea" id="RHEA:13065"/>
        <dbReference type="ChEBI" id="CHEBI:15377"/>
        <dbReference type="ChEBI" id="CHEBI:15378"/>
        <dbReference type="ChEBI" id="CHEBI:30616"/>
        <dbReference type="ChEBI" id="CHEBI:43474"/>
        <dbReference type="ChEBI" id="CHEBI:456216"/>
    </reaction>
</comment>
<keyword evidence="10" id="KW-0238">DNA-binding</keyword>
<dbReference type="InterPro" id="IPR004589">
    <property type="entry name" value="DNA_helicase_ATP-dep_RecQ"/>
</dbReference>
<evidence type="ECO:0000256" key="9">
    <source>
        <dbReference type="ARBA" id="ARBA00022840"/>
    </source>
</evidence>
<dbReference type="Gene3D" id="1.10.10.10">
    <property type="entry name" value="Winged helix-like DNA-binding domain superfamily/Winged helix DNA-binding domain"/>
    <property type="match status" value="1"/>
</dbReference>
<feature type="domain" description="Helicase ATP-binding" evidence="21">
    <location>
        <begin position="820"/>
        <end position="995"/>
    </location>
</feature>
<comment type="cofactor">
    <cofactor evidence="1">
        <name>Zn(2+)</name>
        <dbReference type="ChEBI" id="CHEBI:29105"/>
    </cofactor>
</comment>
<keyword evidence="19" id="KW-0175">Coiled coil</keyword>
<evidence type="ECO:0000256" key="5">
    <source>
        <dbReference type="ARBA" id="ARBA00022741"/>
    </source>
</evidence>
<sequence>MTRVPCVPLIREKWVKILGPKFAENVKKYNKKDSKDFGRICWAHFEEDGKRRKQGQLPIRMKDCQKQSVSKPSPKVLSRKCCYCRKSQTDDQLKRVPTEDREKYIEILGPRFAENLERVKHGCICIAHFKGFVKNRRHQLPFRMEEESEEEEEEENKIEVEQSDEGEEEQEKHGEEQEELMNDESNDFLEGVNLTQGNGMQEIQETVLLTVKMEQPENKNFCRYCETELNASIKSIEIPTNTDEFIKCHSFRMNEASTSVVEYDIESTQDGGEVKFICRPTWIDKFETKGVRDFRLLLEEFVEQFLNINGLLPSVSRMFVAVLQSYGVLITCETKSKIRGIDSIPVRKLRQRSNIDEMLRKISSITDQLNMTQFLKNSLLKTGTGNVGSVASTIVSNRLDLWYLSYSDYEIGLELKLSSLGLLRELHSRKRMVEFQNAKVLHSKQDRTISTLLVHYTFSALQVAIRKIKSPLSFVGDQIIQLSHSHIVKMRHLQFESDLLGHLNELLICSLALDQRNVQEELCEMEGLIRKKSSQYFIPWNAWSIVSRYERNLGTSNPAAFIIDATRLADSVSDDEISQKSVVFVEEACKIWKNCHTYEHEILSIITEFTKTHPQNGPRMLELAKFCNISYEIDALIQDMCGGVDEKLHPANEIWLIWIERKLNNVNRFGDIESNIRSCLTAIFNFLDYDSNKFSQKAWELIHKTVQVARPQMVYEEWEMRRKWWPRLMLLSKLSAELADLDGEIGELDKQIGQLRRKKAELQQRKVAIERKIEIKSNEDDDVVLERWDKDGFEWSENARKVLRENFKLDDFRPLQRAAINSVMSKEDAIVILSTGGGKSLCYQLPALLSQGLTLVVSPLISLVEDQIHQLTKLGIEAACLNASTSKEENKRVEEAITNKNSSFRLLYVTPEKLAKSKRIMNKLEKSLAVGFLKLIAIDEVHCCSQWGHDFRTDYAFLNVLKRQFKGVPILGLTATATSNVLEDVKEMLGIQACLVFRAGFNRPNLKYEVHPKSSSEEECVGEIAKIIKTRFEKQSGIIYCLSRNDCEKVANSLSKLGIKAKHYHAYLEPKDRSKVHEMWLDSKCQVIVATVAFGMGIDKPDVRFVIHHSIPKSVENYYQESGRAGRDGKLANCILFYRMADIFKQSTMVQQEKTGVANLYNFVRYASEPNTCRRVRLAEHFEESWESSWCQKMCDNCESSSSSSIRQIDVSKEAQITIEIIRENLKNAKDGSGKITGNKLFELLTKKLKNSQTKEFCENLITFLLLNSYLQEDFHYTVYSVISYVVVGHKWQTYDGKSPIFMNVKISRKRKVSEDFVVLD</sequence>
<evidence type="ECO:0000256" key="6">
    <source>
        <dbReference type="ARBA" id="ARBA00022801"/>
    </source>
</evidence>
<dbReference type="GO" id="GO:0009378">
    <property type="term" value="F:four-way junction helicase activity"/>
    <property type="evidence" value="ECO:0007669"/>
    <property type="project" value="TreeGrafter"/>
</dbReference>
<evidence type="ECO:0000256" key="8">
    <source>
        <dbReference type="ARBA" id="ARBA00022833"/>
    </source>
</evidence>
<dbReference type="GO" id="GO:0000724">
    <property type="term" value="P:double-strand break repair via homologous recombination"/>
    <property type="evidence" value="ECO:0007669"/>
    <property type="project" value="TreeGrafter"/>
</dbReference>
<dbReference type="PROSITE" id="PS51194">
    <property type="entry name" value="HELICASE_CTER"/>
    <property type="match status" value="1"/>
</dbReference>
<evidence type="ECO:0000256" key="17">
    <source>
        <dbReference type="ARBA" id="ARBA00049360"/>
    </source>
</evidence>
<dbReference type="Gene3D" id="3.40.50.300">
    <property type="entry name" value="P-loop containing nucleotide triphosphate hydrolases"/>
    <property type="match status" value="2"/>
</dbReference>
<feature type="coiled-coil region" evidence="19">
    <location>
        <begin position="731"/>
        <end position="779"/>
    </location>
</feature>
<reference evidence="23" key="1">
    <citation type="submission" date="2022-11" db="EMBL/GenBank/DDBJ databases">
        <authorList>
            <person name="Kikuchi T."/>
        </authorList>
    </citation>
    <scope>NUCLEOTIDE SEQUENCE</scope>
    <source>
        <strain evidence="23">PS1010</strain>
    </source>
</reference>
<dbReference type="GO" id="GO:0005737">
    <property type="term" value="C:cytoplasm"/>
    <property type="evidence" value="ECO:0007669"/>
    <property type="project" value="TreeGrafter"/>
</dbReference>
<accession>A0A9P1IG85</accession>
<dbReference type="PANTHER" id="PTHR13710">
    <property type="entry name" value="DNA HELICASE RECQ FAMILY MEMBER"/>
    <property type="match status" value="1"/>
</dbReference>
<dbReference type="GO" id="GO:0005634">
    <property type="term" value="C:nucleus"/>
    <property type="evidence" value="ECO:0007669"/>
    <property type="project" value="UniProtKB-SubCell"/>
</dbReference>
<comment type="caution">
    <text evidence="23">The sequence shown here is derived from an EMBL/GenBank/DDBJ whole genome shotgun (WGS) entry which is preliminary data.</text>
</comment>
<dbReference type="GO" id="GO:0016787">
    <property type="term" value="F:hydrolase activity"/>
    <property type="evidence" value="ECO:0007669"/>
    <property type="project" value="UniProtKB-KW"/>
</dbReference>
<feature type="domain" description="Helicase C-terminal" evidence="22">
    <location>
        <begin position="1023"/>
        <end position="1168"/>
    </location>
</feature>
<keyword evidence="11" id="KW-0413">Isomerase</keyword>
<evidence type="ECO:0000313" key="23">
    <source>
        <dbReference type="EMBL" id="CAI5444749.1"/>
    </source>
</evidence>
<dbReference type="GO" id="GO:0043138">
    <property type="term" value="F:3'-5' DNA helicase activity"/>
    <property type="evidence" value="ECO:0007669"/>
    <property type="project" value="UniProtKB-EC"/>
</dbReference>
<dbReference type="GO" id="GO:0005524">
    <property type="term" value="F:ATP binding"/>
    <property type="evidence" value="ECO:0007669"/>
    <property type="project" value="UniProtKB-KW"/>
</dbReference>
<evidence type="ECO:0000256" key="2">
    <source>
        <dbReference type="ARBA" id="ARBA00004123"/>
    </source>
</evidence>
<dbReference type="FunFam" id="3.40.50.300:FF:000596">
    <property type="entry name" value="ATP-dependent DNA helicase"/>
    <property type="match status" value="1"/>
</dbReference>
<keyword evidence="8" id="KW-0862">Zinc</keyword>
<comment type="function">
    <text evidence="15">DNA helicase that may play a role in the repair of DNA that is damaged by ultraviolet light or other mutagens. Exhibits a magnesium-dependent ATP-dependent DNA-helicase activity that unwinds single- and double-stranded DNA in a 3'-5' direction.</text>
</comment>
<dbReference type="GO" id="GO:0003677">
    <property type="term" value="F:DNA binding"/>
    <property type="evidence" value="ECO:0007669"/>
    <property type="project" value="UniProtKB-KW"/>
</dbReference>
<evidence type="ECO:0000256" key="13">
    <source>
        <dbReference type="ARBA" id="ARBA00034617"/>
    </source>
</evidence>
<evidence type="ECO:0000256" key="1">
    <source>
        <dbReference type="ARBA" id="ARBA00001947"/>
    </source>
</evidence>
<evidence type="ECO:0000259" key="22">
    <source>
        <dbReference type="PROSITE" id="PS51194"/>
    </source>
</evidence>
<dbReference type="GO" id="GO:0005694">
    <property type="term" value="C:chromosome"/>
    <property type="evidence" value="ECO:0007669"/>
    <property type="project" value="TreeGrafter"/>
</dbReference>
<comment type="subcellular location">
    <subcellularLocation>
        <location evidence="2">Nucleus</location>
    </subcellularLocation>
</comment>
<keyword evidence="4" id="KW-0479">Metal-binding</keyword>
<dbReference type="SMART" id="SM00490">
    <property type="entry name" value="HELICc"/>
    <property type="match status" value="1"/>
</dbReference>
<evidence type="ECO:0000256" key="16">
    <source>
        <dbReference type="ARBA" id="ARBA00044566"/>
    </source>
</evidence>
<dbReference type="SUPFAM" id="SSF52540">
    <property type="entry name" value="P-loop containing nucleoside triphosphate hydrolases"/>
    <property type="match status" value="1"/>
</dbReference>
<evidence type="ECO:0000256" key="14">
    <source>
        <dbReference type="ARBA" id="ARBA00034808"/>
    </source>
</evidence>
<evidence type="ECO:0000256" key="18">
    <source>
        <dbReference type="ARBA" id="ARBA00072666"/>
    </source>
</evidence>
<dbReference type="Pfam" id="PF00271">
    <property type="entry name" value="Helicase_C"/>
    <property type="match status" value="1"/>
</dbReference>
<dbReference type="CDD" id="cd18015">
    <property type="entry name" value="DEXHc_RecQ1"/>
    <property type="match status" value="1"/>
</dbReference>
<dbReference type="SMART" id="SM00487">
    <property type="entry name" value="DEXDc"/>
    <property type="match status" value="1"/>
</dbReference>
<dbReference type="InterPro" id="IPR001650">
    <property type="entry name" value="Helicase_C-like"/>
</dbReference>
<dbReference type="InterPro" id="IPR014001">
    <property type="entry name" value="Helicase_ATP-bd"/>
</dbReference>
<organism evidence="23 24">
    <name type="scientific">Caenorhabditis angaria</name>
    <dbReference type="NCBI Taxonomy" id="860376"/>
    <lineage>
        <taxon>Eukaryota</taxon>
        <taxon>Metazoa</taxon>
        <taxon>Ecdysozoa</taxon>
        <taxon>Nematoda</taxon>
        <taxon>Chromadorea</taxon>
        <taxon>Rhabditida</taxon>
        <taxon>Rhabditina</taxon>
        <taxon>Rhabditomorpha</taxon>
        <taxon>Rhabditoidea</taxon>
        <taxon>Rhabditidae</taxon>
        <taxon>Peloderinae</taxon>
        <taxon>Caenorhabditis</taxon>
    </lineage>
</organism>
<dbReference type="InterPro" id="IPR036388">
    <property type="entry name" value="WH-like_DNA-bd_sf"/>
</dbReference>